<gene>
    <name evidence="2" type="ORF">SAMN04487894_106253</name>
</gene>
<sequence>MAEVAPDEWITFLLWVALWLVLAAGSAGAAVRRQLVRCIVSVQGRRIHI</sequence>
<evidence type="ECO:0000313" key="3">
    <source>
        <dbReference type="Proteomes" id="UP000198757"/>
    </source>
</evidence>
<keyword evidence="1" id="KW-1133">Transmembrane helix</keyword>
<protein>
    <submittedName>
        <fullName evidence="2">Uncharacterized protein</fullName>
    </submittedName>
</protein>
<organism evidence="2 3">
    <name type="scientific">Niabella drilacis (strain DSM 25811 / CCM 8410 / CCUG 62505 / LMG 26954 / E90)</name>
    <dbReference type="NCBI Taxonomy" id="1285928"/>
    <lineage>
        <taxon>Bacteria</taxon>
        <taxon>Pseudomonadati</taxon>
        <taxon>Bacteroidota</taxon>
        <taxon>Chitinophagia</taxon>
        <taxon>Chitinophagales</taxon>
        <taxon>Chitinophagaceae</taxon>
        <taxon>Niabella</taxon>
    </lineage>
</organism>
<name>A0A1G6SJB9_NIADE</name>
<keyword evidence="3" id="KW-1185">Reference proteome</keyword>
<feature type="transmembrane region" description="Helical" evidence="1">
    <location>
        <begin position="12"/>
        <end position="31"/>
    </location>
</feature>
<reference evidence="3" key="1">
    <citation type="submission" date="2016-10" db="EMBL/GenBank/DDBJ databases">
        <authorList>
            <person name="Varghese N."/>
            <person name="Submissions S."/>
        </authorList>
    </citation>
    <scope>NUCLEOTIDE SEQUENCE [LARGE SCALE GENOMIC DNA]</scope>
    <source>
        <strain evidence="3">DSM 25811 / CCM 8410 / LMG 26954 / E90</strain>
    </source>
</reference>
<accession>A0A1G6SJB9</accession>
<keyword evidence="1" id="KW-0472">Membrane</keyword>
<proteinExistence type="predicted"/>
<dbReference type="AlphaFoldDB" id="A0A1G6SJB9"/>
<evidence type="ECO:0000313" key="2">
    <source>
        <dbReference type="EMBL" id="SDD17002.1"/>
    </source>
</evidence>
<keyword evidence="1" id="KW-0812">Transmembrane</keyword>
<dbReference type="EMBL" id="FMZO01000006">
    <property type="protein sequence ID" value="SDD17002.1"/>
    <property type="molecule type" value="Genomic_DNA"/>
</dbReference>
<evidence type="ECO:0000256" key="1">
    <source>
        <dbReference type="SAM" id="Phobius"/>
    </source>
</evidence>
<dbReference type="Proteomes" id="UP000198757">
    <property type="component" value="Unassembled WGS sequence"/>
</dbReference>